<dbReference type="EMBL" id="AXCR01000011">
    <property type="protein sequence ID" value="KJR81237.1"/>
    <property type="molecule type" value="Genomic_DNA"/>
</dbReference>
<dbReference type="Proteomes" id="UP000033710">
    <property type="component" value="Unassembled WGS sequence"/>
</dbReference>
<evidence type="ECO:0000313" key="2">
    <source>
        <dbReference type="Proteomes" id="UP000033710"/>
    </source>
</evidence>
<gene>
    <name evidence="1" type="ORF">SPSK_10378</name>
</gene>
<dbReference type="GeneID" id="27672096"/>
<protein>
    <submittedName>
        <fullName evidence="1">Uncharacterized protein</fullName>
    </submittedName>
</protein>
<name>A0A0F2LUU4_SPOSC</name>
<dbReference type="AlphaFoldDB" id="A0A0F2LUU4"/>
<sequence length="93" mass="10596">MGVRGFKIDRGEESEIPYAEQNRQHNLFLALCDEVQDQETLIRLCHGVTAAGHMERGWAVYYLSIVSAPKEPALSLSILHDKPIDENMYNFAF</sequence>
<dbReference type="VEuPathDB" id="FungiDB:SPSK_10378"/>
<comment type="caution">
    <text evidence="1">The sequence shown here is derived from an EMBL/GenBank/DDBJ whole genome shotgun (WGS) entry which is preliminary data.</text>
</comment>
<dbReference type="OrthoDB" id="10070917at2759"/>
<dbReference type="RefSeq" id="XP_016583913.1">
    <property type="nucleotide sequence ID" value="XM_016736819.1"/>
</dbReference>
<evidence type="ECO:0000313" key="1">
    <source>
        <dbReference type="EMBL" id="KJR81237.1"/>
    </source>
</evidence>
<reference evidence="1 2" key="2">
    <citation type="journal article" date="2015" name="Eukaryot. Cell">
        <title>Asexual propagation of a virulent clone complex in a human and feline outbreak of sporotrichosis.</title>
        <authorList>
            <person name="Teixeira Mde M."/>
            <person name="Rodrigues A.M."/>
            <person name="Tsui C.K."/>
            <person name="de Almeida L.G."/>
            <person name="Van Diepeningen A.D."/>
            <person name="van den Ende B.G."/>
            <person name="Fernandes G.F."/>
            <person name="Kano R."/>
            <person name="Hamelin R.C."/>
            <person name="Lopes-Bezerra L.M."/>
            <person name="Vasconcelos A.T."/>
            <person name="de Hoog S."/>
            <person name="de Camargo Z.P."/>
            <person name="Felipe M.S."/>
        </authorList>
    </citation>
    <scope>NUCLEOTIDE SEQUENCE [LARGE SCALE GENOMIC DNA]</scope>
    <source>
        <strain evidence="1 2">1099-18</strain>
    </source>
</reference>
<reference evidence="1 2" key="1">
    <citation type="journal article" date="2014" name="BMC Genomics">
        <title>Comparative genomics of the major fungal agents of human and animal Sporotrichosis: Sporothrix schenckii and Sporothrix brasiliensis.</title>
        <authorList>
            <person name="Teixeira M.M."/>
            <person name="de Almeida L.G."/>
            <person name="Kubitschek-Barreira P."/>
            <person name="Alves F.L."/>
            <person name="Kioshima E.S."/>
            <person name="Abadio A.K."/>
            <person name="Fernandes L."/>
            <person name="Derengowski L.S."/>
            <person name="Ferreira K.S."/>
            <person name="Souza R.C."/>
            <person name="Ruiz J.C."/>
            <person name="de Andrade N.C."/>
            <person name="Paes H.C."/>
            <person name="Nicola A.M."/>
            <person name="Albuquerque P."/>
            <person name="Gerber A.L."/>
            <person name="Martins V.P."/>
            <person name="Peconick L.D."/>
            <person name="Neto A.V."/>
            <person name="Chaucanez C.B."/>
            <person name="Silva P.A."/>
            <person name="Cunha O.L."/>
            <person name="de Oliveira F.F."/>
            <person name="dos Santos T.C."/>
            <person name="Barros A.L."/>
            <person name="Soares M.A."/>
            <person name="de Oliveira L.M."/>
            <person name="Marini M.M."/>
            <person name="Villalobos-Duno H."/>
            <person name="Cunha M.M."/>
            <person name="de Hoog S."/>
            <person name="da Silveira J.F."/>
            <person name="Henrissat B."/>
            <person name="Nino-Vega G.A."/>
            <person name="Cisalpino P.S."/>
            <person name="Mora-Montes H.M."/>
            <person name="Almeida S.R."/>
            <person name="Stajich J.E."/>
            <person name="Lopes-Bezerra L.M."/>
            <person name="Vasconcelos A.T."/>
            <person name="Felipe M.S."/>
        </authorList>
    </citation>
    <scope>NUCLEOTIDE SEQUENCE [LARGE SCALE GENOMIC DNA]</scope>
    <source>
        <strain evidence="1 2">1099-18</strain>
    </source>
</reference>
<proteinExistence type="predicted"/>
<accession>A0A0F2LUU4</accession>
<dbReference type="KEGG" id="ssck:SPSK_10378"/>
<organism evidence="1 2">
    <name type="scientific">Sporothrix schenckii 1099-18</name>
    <dbReference type="NCBI Taxonomy" id="1397361"/>
    <lineage>
        <taxon>Eukaryota</taxon>
        <taxon>Fungi</taxon>
        <taxon>Dikarya</taxon>
        <taxon>Ascomycota</taxon>
        <taxon>Pezizomycotina</taxon>
        <taxon>Sordariomycetes</taxon>
        <taxon>Sordariomycetidae</taxon>
        <taxon>Ophiostomatales</taxon>
        <taxon>Ophiostomataceae</taxon>
        <taxon>Sporothrix</taxon>
    </lineage>
</organism>